<keyword evidence="4" id="KW-1185">Reference proteome</keyword>
<dbReference type="PANTHER" id="PTHR45566:SF1">
    <property type="entry name" value="HTH-TYPE TRANSCRIPTIONAL REGULATOR YHJB-RELATED"/>
    <property type="match status" value="1"/>
</dbReference>
<accession>A0AAE4FQJ6</accession>
<evidence type="ECO:0000313" key="4">
    <source>
        <dbReference type="Proteomes" id="UP001268256"/>
    </source>
</evidence>
<dbReference type="Gene3D" id="3.40.50.2300">
    <property type="match status" value="1"/>
</dbReference>
<dbReference type="SUPFAM" id="SSF52172">
    <property type="entry name" value="CheY-like"/>
    <property type="match status" value="1"/>
</dbReference>
<dbReference type="PANTHER" id="PTHR45566">
    <property type="entry name" value="HTH-TYPE TRANSCRIPTIONAL REGULATOR YHJB-RELATED"/>
    <property type="match status" value="1"/>
</dbReference>
<dbReference type="Pfam" id="PF12452">
    <property type="entry name" value="DUF3685"/>
    <property type="match status" value="1"/>
</dbReference>
<comment type="caution">
    <text evidence="1">Lacks conserved residue(s) required for the propagation of feature annotation.</text>
</comment>
<proteinExistence type="predicted"/>
<dbReference type="InterPro" id="IPR001789">
    <property type="entry name" value="Sig_transdc_resp-reg_receiver"/>
</dbReference>
<dbReference type="GO" id="GO:0000160">
    <property type="term" value="P:phosphorelay signal transduction system"/>
    <property type="evidence" value="ECO:0007669"/>
    <property type="project" value="InterPro"/>
</dbReference>
<feature type="domain" description="Response regulatory" evidence="2">
    <location>
        <begin position="17"/>
        <end position="147"/>
    </location>
</feature>
<dbReference type="PROSITE" id="PS50110">
    <property type="entry name" value="RESPONSE_REGULATORY"/>
    <property type="match status" value="1"/>
</dbReference>
<dbReference type="Proteomes" id="UP001268256">
    <property type="component" value="Unassembled WGS sequence"/>
</dbReference>
<dbReference type="InterPro" id="IPR016837">
    <property type="entry name" value="Uncharacterised_Ycf55_cyanobac"/>
</dbReference>
<comment type="caution">
    <text evidence="3">The sequence shown here is derived from an EMBL/GenBank/DDBJ whole genome shotgun (WGS) entry which is preliminary data.</text>
</comment>
<dbReference type="AlphaFoldDB" id="A0AAE4FQJ6"/>
<dbReference type="InterPro" id="IPR051015">
    <property type="entry name" value="EvgA-like"/>
</dbReference>
<dbReference type="RefSeq" id="WP_322877155.1">
    <property type="nucleotide sequence ID" value="NZ_JAVMIP010000002.1"/>
</dbReference>
<gene>
    <name evidence="3" type="ORF">RIF25_03430</name>
</gene>
<dbReference type="EMBL" id="JAVMIP010000002">
    <property type="protein sequence ID" value="MDS3859853.1"/>
    <property type="molecule type" value="Genomic_DNA"/>
</dbReference>
<protein>
    <submittedName>
        <fullName evidence="3">DUF3685 domain-containing protein</fullName>
    </submittedName>
</protein>
<evidence type="ECO:0000259" key="2">
    <source>
        <dbReference type="PROSITE" id="PS50110"/>
    </source>
</evidence>
<reference evidence="4" key="1">
    <citation type="submission" date="2023-07" db="EMBL/GenBank/DDBJ databases">
        <authorList>
            <person name="Luz R."/>
            <person name="Cordeiro R."/>
            <person name="Fonseca A."/>
            <person name="Goncalves V."/>
        </authorList>
    </citation>
    <scope>NUCLEOTIDE SEQUENCE [LARGE SCALE GENOMIC DNA]</scope>
    <source>
        <strain evidence="4">BACA0444</strain>
    </source>
</reference>
<dbReference type="InterPro" id="IPR011006">
    <property type="entry name" value="CheY-like_superfamily"/>
</dbReference>
<evidence type="ECO:0000313" key="3">
    <source>
        <dbReference type="EMBL" id="MDS3859853.1"/>
    </source>
</evidence>
<name>A0AAE4FQJ6_9CYAN</name>
<evidence type="ECO:0000256" key="1">
    <source>
        <dbReference type="PROSITE-ProRule" id="PRU00169"/>
    </source>
</evidence>
<dbReference type="InterPro" id="IPR022552">
    <property type="entry name" value="UPF_Ycf55"/>
</dbReference>
<dbReference type="PIRSF" id="PIRSF026434">
    <property type="entry name" value="RR_ycf55_prd"/>
    <property type="match status" value="1"/>
</dbReference>
<sequence>MISVAPTVASPGDSAYPIVLVDPDPIFRLGLRAGLTQTPGLEIVAEAGDSQLALAQLAGLLPQQENPVGVRSHVKLVILEAQLTLNDPATPWLWQRLKQQYPQLALLVLGGPAAVSLVDTAQTMGVEGFIAKGSDISEIVAAVNTLRLGEKIYTLQAPQPSLSSQYPNLLTRWQYHLIQSGLTEMDTLLAMLQTHLGQPQLSGLERLVCQGRQREMRVARALVANWLPKPRRVIPIPPPPAPPPPPPPLPAQLLDQFVSRCQAGLVNQTGEPLELDILKTEKRLELLLVILKQWEDILTALQASGLTMAQLQDKRPQILLDLWQQSIRQFFGPYATLPSQQEITATLLQAQASIEVEFLQKIPLVDQLMAHLLWQQPLMIDNNLQAWGTPAALTHLSQILDNLILQMANAVIHPLLNAFAHEDAIKGLFYDRRVLSFRDMERFRNALSWKYRWQTLVIEPQEIFESRVSLLVLSATGIHKTSLYLPRTPELEQLEGLRYGVTLALEARDAVSPPLRAAIAFIGQGVVYVLTQVIGRGIGLIGRGILQGLGQTFALDVKRAKPKP</sequence>
<organism evidence="3 4">
    <name type="scientific">Pseudocalidococcus azoricus BACA0444</name>
    <dbReference type="NCBI Taxonomy" id="2918990"/>
    <lineage>
        <taxon>Bacteria</taxon>
        <taxon>Bacillati</taxon>
        <taxon>Cyanobacteriota</taxon>
        <taxon>Cyanophyceae</taxon>
        <taxon>Acaryochloridales</taxon>
        <taxon>Thermosynechococcaceae</taxon>
        <taxon>Pseudocalidococcus</taxon>
        <taxon>Pseudocalidococcus azoricus</taxon>
    </lineage>
</organism>